<dbReference type="Proteomes" id="UP000466894">
    <property type="component" value="Chromosome"/>
</dbReference>
<name>A0A7I7P9G6_9MYCO</name>
<dbReference type="KEGG" id="mnv:MNVI_05230"/>
<reference evidence="1 2" key="1">
    <citation type="journal article" date="2019" name="Emerg. Microbes Infect.">
        <title>Comprehensive subspecies identification of 175 nontuberculous mycobacteria species based on 7547 genomic profiles.</title>
        <authorList>
            <person name="Matsumoto Y."/>
            <person name="Kinjo T."/>
            <person name="Motooka D."/>
            <person name="Nabeya D."/>
            <person name="Jung N."/>
            <person name="Uechi K."/>
            <person name="Horii T."/>
            <person name="Iida T."/>
            <person name="Fujita J."/>
            <person name="Nakamura S."/>
        </authorList>
    </citation>
    <scope>NUCLEOTIDE SEQUENCE [LARGE SCALE GENOMIC DNA]</scope>
    <source>
        <strain evidence="1 2">JCM 16367</strain>
    </source>
</reference>
<organism evidence="1 2">
    <name type="scientific">Mycobacterium noviomagense</name>
    <dbReference type="NCBI Taxonomy" id="459858"/>
    <lineage>
        <taxon>Bacteria</taxon>
        <taxon>Bacillati</taxon>
        <taxon>Actinomycetota</taxon>
        <taxon>Actinomycetes</taxon>
        <taxon>Mycobacteriales</taxon>
        <taxon>Mycobacteriaceae</taxon>
        <taxon>Mycobacterium</taxon>
    </lineage>
</organism>
<proteinExistence type="predicted"/>
<dbReference type="EMBL" id="AP022583">
    <property type="protein sequence ID" value="BBY05205.1"/>
    <property type="molecule type" value="Genomic_DNA"/>
</dbReference>
<accession>A0A7I7P9G6</accession>
<evidence type="ECO:0000313" key="2">
    <source>
        <dbReference type="Proteomes" id="UP000466894"/>
    </source>
</evidence>
<evidence type="ECO:0000313" key="1">
    <source>
        <dbReference type="EMBL" id="BBY05205.1"/>
    </source>
</evidence>
<sequence>MPILPAVGFLPASLVEGTGMDPDMDPDMQHWQVRLDNFQWVIASPAAQLDSVPT</sequence>
<protein>
    <submittedName>
        <fullName evidence="1">Uncharacterized protein</fullName>
    </submittedName>
</protein>
<gene>
    <name evidence="1" type="ORF">MNVI_05230</name>
</gene>
<dbReference type="AlphaFoldDB" id="A0A7I7P9G6"/>